<dbReference type="Gene3D" id="3.30.1330.40">
    <property type="entry name" value="RutC-like"/>
    <property type="match status" value="1"/>
</dbReference>
<dbReference type="InterPro" id="IPR035959">
    <property type="entry name" value="RutC-like_sf"/>
</dbReference>
<evidence type="ECO:0000313" key="1">
    <source>
        <dbReference type="EMBL" id="SFF68670.1"/>
    </source>
</evidence>
<dbReference type="InterPro" id="IPR006175">
    <property type="entry name" value="YjgF/YER057c/UK114"/>
</dbReference>
<dbReference type="Proteomes" id="UP000198661">
    <property type="component" value="Unassembled WGS sequence"/>
</dbReference>
<dbReference type="CDD" id="cd00448">
    <property type="entry name" value="YjgF_YER057c_UK114_family"/>
    <property type="match status" value="1"/>
</dbReference>
<dbReference type="SUPFAM" id="SSF55298">
    <property type="entry name" value="YjgF-like"/>
    <property type="match status" value="1"/>
</dbReference>
<name>A0A1I2KR10_9BACL</name>
<dbReference type="PANTHER" id="PTHR43857">
    <property type="entry name" value="BLR7761 PROTEIN"/>
    <property type="match status" value="1"/>
</dbReference>
<dbReference type="STRING" id="201973.SAMN04488025_102196"/>
<dbReference type="AlphaFoldDB" id="A0A1I2KR10"/>
<dbReference type="OrthoDB" id="9795206at2"/>
<evidence type="ECO:0000313" key="2">
    <source>
        <dbReference type="Proteomes" id="UP000198661"/>
    </source>
</evidence>
<dbReference type="EMBL" id="FOOK01000002">
    <property type="protein sequence ID" value="SFF68670.1"/>
    <property type="molecule type" value="Genomic_DNA"/>
</dbReference>
<keyword evidence="2" id="KW-1185">Reference proteome</keyword>
<accession>A0A1I2KR10</accession>
<protein>
    <submittedName>
        <fullName evidence="1">Enamine deaminase RidA, house cleaning of reactive enamine intermediates, YjgF/YER057c/UK114 family</fullName>
    </submittedName>
</protein>
<dbReference type="Pfam" id="PF01042">
    <property type="entry name" value="Ribonuc_L-PSP"/>
    <property type="match status" value="1"/>
</dbReference>
<proteinExistence type="predicted"/>
<reference evidence="1 2" key="1">
    <citation type="submission" date="2016-10" db="EMBL/GenBank/DDBJ databases">
        <authorList>
            <person name="de Groot N.N."/>
        </authorList>
    </citation>
    <scope>NUCLEOTIDE SEQUENCE [LARGE SCALE GENOMIC DNA]</scope>
    <source>
        <strain evidence="1 2">DSM 44945</strain>
    </source>
</reference>
<gene>
    <name evidence="1" type="ORF">SAMN04488025_102196</name>
</gene>
<dbReference type="PANTHER" id="PTHR43857:SF1">
    <property type="entry name" value="YJGH FAMILY PROTEIN"/>
    <property type="match status" value="1"/>
</dbReference>
<dbReference type="RefSeq" id="WP_092035622.1">
    <property type="nucleotide sequence ID" value="NZ_FOOK01000002.1"/>
</dbReference>
<organism evidence="1 2">
    <name type="scientific">Planifilum fulgidum</name>
    <dbReference type="NCBI Taxonomy" id="201973"/>
    <lineage>
        <taxon>Bacteria</taxon>
        <taxon>Bacillati</taxon>
        <taxon>Bacillota</taxon>
        <taxon>Bacilli</taxon>
        <taxon>Bacillales</taxon>
        <taxon>Thermoactinomycetaceae</taxon>
        <taxon>Planifilum</taxon>
    </lineage>
</organism>
<sequence length="138" mass="15344">MKVTRKNPETVAPPIGTYTHLTVVPRGADLLVLSGQVGNDPEGNFPDDVESQFQNALDNVRRILESEGVTVDHIIKLNVWLTEPIDWSRFREIFGRFHGGTPPAMTLGFVSSLARPFLKVEVEAWAARWETASSKDEG</sequence>